<evidence type="ECO:0000313" key="3">
    <source>
        <dbReference type="Proteomes" id="UP000316747"/>
    </source>
</evidence>
<keyword evidence="2" id="KW-0413">Isomerase</keyword>
<dbReference type="InterPro" id="IPR011008">
    <property type="entry name" value="Dimeric_a/b-barrel"/>
</dbReference>
<sequence>MGQTEYLVTMTTHVPDGVDDAEVAEVRSREAANTARLAERGSVLRLWRPPLSPGQWRSIGLFAATDETELERILSAMPLRKWRTDEVTPLDLHPNDPAAGVVPRDPDASEFLTTFTVRVPANARDIDAVMAGEARRAGQLADQNKLRRLWRLPEQGRALGLWQVHDTEELTTLLGSLPMTAAGWLSIDTVALTPHPSDPALARTAAR</sequence>
<protein>
    <submittedName>
        <fullName evidence="2">Muconolactone delta-isomerase</fullName>
    </submittedName>
</protein>
<gene>
    <name evidence="2" type="ORF">FBY41_1091</name>
</gene>
<evidence type="ECO:0000259" key="1">
    <source>
        <dbReference type="Pfam" id="PF02426"/>
    </source>
</evidence>
<dbReference type="SUPFAM" id="SSF54909">
    <property type="entry name" value="Dimeric alpha+beta barrel"/>
    <property type="match status" value="2"/>
</dbReference>
<keyword evidence="3" id="KW-1185">Reference proteome</keyword>
<feature type="domain" description="Muconolactone isomerase" evidence="1">
    <location>
        <begin position="110"/>
        <end position="198"/>
    </location>
</feature>
<dbReference type="Gene3D" id="3.30.70.1060">
    <property type="entry name" value="Dimeric alpha+beta barrel"/>
    <property type="match status" value="2"/>
</dbReference>
<dbReference type="OrthoDB" id="4426588at2"/>
<proteinExistence type="predicted"/>
<organism evidence="2 3">
    <name type="scientific">Humibacillus xanthopallidus</name>
    <dbReference type="NCBI Taxonomy" id="412689"/>
    <lineage>
        <taxon>Bacteria</taxon>
        <taxon>Bacillati</taxon>
        <taxon>Actinomycetota</taxon>
        <taxon>Actinomycetes</taxon>
        <taxon>Micrococcales</taxon>
        <taxon>Intrasporangiaceae</taxon>
        <taxon>Humibacillus</taxon>
    </lineage>
</organism>
<name>A0A543I2B3_9MICO</name>
<accession>A0A543I2B3</accession>
<dbReference type="Proteomes" id="UP000316747">
    <property type="component" value="Unassembled WGS sequence"/>
</dbReference>
<feature type="domain" description="Muconolactone isomerase" evidence="1">
    <location>
        <begin position="5"/>
        <end position="96"/>
    </location>
</feature>
<dbReference type="EMBL" id="VFPM01000001">
    <property type="protein sequence ID" value="TQM64712.1"/>
    <property type="molecule type" value="Genomic_DNA"/>
</dbReference>
<evidence type="ECO:0000313" key="2">
    <source>
        <dbReference type="EMBL" id="TQM64712.1"/>
    </source>
</evidence>
<comment type="caution">
    <text evidence="2">The sequence shown here is derived from an EMBL/GenBank/DDBJ whole genome shotgun (WGS) entry which is preliminary data.</text>
</comment>
<dbReference type="RefSeq" id="WP_141842314.1">
    <property type="nucleotide sequence ID" value="NZ_VFPM01000001.1"/>
</dbReference>
<dbReference type="InterPro" id="IPR026029">
    <property type="entry name" value="MLI_dom"/>
</dbReference>
<dbReference type="GO" id="GO:0016853">
    <property type="term" value="F:isomerase activity"/>
    <property type="evidence" value="ECO:0007669"/>
    <property type="project" value="UniProtKB-KW"/>
</dbReference>
<dbReference type="AlphaFoldDB" id="A0A543I2B3"/>
<reference evidence="2 3" key="1">
    <citation type="submission" date="2019-06" db="EMBL/GenBank/DDBJ databases">
        <title>Genome sequencing of plant associated microbes to promote plant fitness in Sorghum bicolor and Oryza sativa.</title>
        <authorList>
            <person name="Coleman-Derr D."/>
        </authorList>
    </citation>
    <scope>NUCLEOTIDE SEQUENCE [LARGE SCALE GENOMIC DNA]</scope>
    <source>
        <strain evidence="2 3">KV-663</strain>
    </source>
</reference>
<dbReference type="Pfam" id="PF02426">
    <property type="entry name" value="MIase"/>
    <property type="match status" value="2"/>
</dbReference>